<dbReference type="NCBIfam" id="TIGR02964">
    <property type="entry name" value="xanthine_xdhC"/>
    <property type="match status" value="1"/>
</dbReference>
<feature type="domain" description="XdhC- CoxI" evidence="1">
    <location>
        <begin position="42"/>
        <end position="106"/>
    </location>
</feature>
<dbReference type="PANTHER" id="PTHR30388:SF6">
    <property type="entry name" value="XANTHINE DEHYDROGENASE SUBUNIT A-RELATED"/>
    <property type="match status" value="1"/>
</dbReference>
<gene>
    <name evidence="3" type="ORF">B9H00_05540</name>
</gene>
<dbReference type="InterPro" id="IPR014308">
    <property type="entry name" value="Xanthine_DH_XdhC"/>
</dbReference>
<dbReference type="InterPro" id="IPR027051">
    <property type="entry name" value="XdhC_Rossmann_dom"/>
</dbReference>
<evidence type="ECO:0000259" key="1">
    <source>
        <dbReference type="Pfam" id="PF02625"/>
    </source>
</evidence>
<evidence type="ECO:0000313" key="4">
    <source>
        <dbReference type="Proteomes" id="UP000194457"/>
    </source>
</evidence>
<proteinExistence type="predicted"/>
<evidence type="ECO:0000313" key="3">
    <source>
        <dbReference type="EMBL" id="ART62579.1"/>
    </source>
</evidence>
<dbReference type="InterPro" id="IPR003777">
    <property type="entry name" value="XdhC_CoxI"/>
</dbReference>
<accession>A0A240UNH9</accession>
<dbReference type="InterPro" id="IPR052698">
    <property type="entry name" value="MoCofactor_Util/Proc"/>
</dbReference>
<dbReference type="KEGG" id="kma:B9H00_05540"/>
<name>A0A240UNH9_9GAMM</name>
<organism evidence="3 4">
    <name type="scientific">Kushneria marisflavi</name>
    <dbReference type="NCBI Taxonomy" id="157779"/>
    <lineage>
        <taxon>Bacteria</taxon>
        <taxon>Pseudomonadati</taxon>
        <taxon>Pseudomonadota</taxon>
        <taxon>Gammaproteobacteria</taxon>
        <taxon>Oceanospirillales</taxon>
        <taxon>Halomonadaceae</taxon>
        <taxon>Kushneria</taxon>
    </lineage>
</organism>
<dbReference type="Gene3D" id="3.40.50.720">
    <property type="entry name" value="NAD(P)-binding Rossmann-like Domain"/>
    <property type="match status" value="1"/>
</dbReference>
<protein>
    <submittedName>
        <fullName evidence="3">Xanthine dehydrogenase accessory protein XdhC</fullName>
    </submittedName>
</protein>
<evidence type="ECO:0000259" key="2">
    <source>
        <dbReference type="Pfam" id="PF13478"/>
    </source>
</evidence>
<dbReference type="AlphaFoldDB" id="A0A240UNH9"/>
<dbReference type="EMBL" id="CP021358">
    <property type="protein sequence ID" value="ART62579.1"/>
    <property type="molecule type" value="Genomic_DNA"/>
</dbReference>
<feature type="domain" description="XdhC Rossmann" evidence="2">
    <location>
        <begin position="137"/>
        <end position="279"/>
    </location>
</feature>
<dbReference type="Pfam" id="PF02625">
    <property type="entry name" value="XdhC_CoxI"/>
    <property type="match status" value="1"/>
</dbReference>
<sequence>MQRAPGTSTTAAQRGRRCLMSCRKNEPERRARRWHEALTDCQRRGIAHACAQIVTSAGSTPREPGSQMVITETERFDTLGGGRFEQEIIEMAQQALARGESGCRLESFSLGARSGQCCGGHVDVLITLYPRPCMQIALFGAGHVAQALEPLLGGLGWRVDWLDTRSPALLEVTAHAPTTHCHFGMTIDEQMAHLAPGSHCLIMTHDHTLDEALLAAIIMRRDQASLGLIGSESKRARFVRRLRHKGVDETELNALRCPLGHSGGDKRPQAIAIAIAAELLTLNSTPAPPILRGLPREALTRLEAAVNVRETG</sequence>
<keyword evidence="4" id="KW-1185">Reference proteome</keyword>
<dbReference type="Pfam" id="PF13478">
    <property type="entry name" value="XdhC_C"/>
    <property type="match status" value="1"/>
</dbReference>
<dbReference type="Proteomes" id="UP000194457">
    <property type="component" value="Chromosome"/>
</dbReference>
<reference evidence="3 4" key="1">
    <citation type="submission" date="2017-05" db="EMBL/GenBank/DDBJ databases">
        <authorList>
            <person name="Song R."/>
            <person name="Chenine A.L."/>
            <person name="Ruprecht R.M."/>
        </authorList>
    </citation>
    <scope>NUCLEOTIDE SEQUENCE [LARGE SCALE GENOMIC DNA]</scope>
    <source>
        <strain evidence="3">SW32</strain>
    </source>
</reference>
<dbReference type="PANTHER" id="PTHR30388">
    <property type="entry name" value="ALDEHYDE OXIDOREDUCTASE MOLYBDENUM COFACTOR ASSEMBLY PROTEIN"/>
    <property type="match status" value="1"/>
</dbReference>